<dbReference type="Proteomes" id="UP000724584">
    <property type="component" value="Unassembled WGS sequence"/>
</dbReference>
<organism evidence="1 2">
    <name type="scientific">Chaetomium tenue</name>
    <dbReference type="NCBI Taxonomy" id="1854479"/>
    <lineage>
        <taxon>Eukaryota</taxon>
        <taxon>Fungi</taxon>
        <taxon>Dikarya</taxon>
        <taxon>Ascomycota</taxon>
        <taxon>Pezizomycotina</taxon>
        <taxon>Sordariomycetes</taxon>
        <taxon>Sordariomycetidae</taxon>
        <taxon>Sordariales</taxon>
        <taxon>Chaetomiaceae</taxon>
        <taxon>Chaetomium</taxon>
    </lineage>
</organism>
<evidence type="ECO:0000313" key="1">
    <source>
        <dbReference type="EMBL" id="KAH6632093.1"/>
    </source>
</evidence>
<gene>
    <name evidence="1" type="ORF">F5144DRAFT_573043</name>
</gene>
<name>A0ACB7P9H3_9PEZI</name>
<sequence length="319" mass="36168">MQSVHRFLASRKLSRSIIFVALFLACFPPLIVYTFWSPNERWRLSGRLSQWRATQSHPSTIPKKLWYKLGPKGLSDKTRAWTDSCIKNNTDYEAEFMTESSGDSYVRNKFGAAHPDLVEMYLGLTVPIFKADILRYLLLFSEGGVYCDLDVSCEVLIDEWVPPQFQGNASVVVGWEFDVGWPGNFIRQFTTWSIMAKPGSPHLWMVVQDILQSFREKMKEKNVPVEGLTLEMLGDVVDATGPRRFTRSILKSVGEAYNTTLEDIQELLEPKLAGDVLVLPGYAFAASANTYDEAMDVPPPLLRHHYAGTWKNEKGGEMV</sequence>
<accession>A0ACB7P9H3</accession>
<protein>
    <submittedName>
        <fullName evidence="1">Uncharacterized protein</fullName>
    </submittedName>
</protein>
<reference evidence="1 2" key="1">
    <citation type="journal article" date="2021" name="Nat. Commun.">
        <title>Genetic determinants of endophytism in the Arabidopsis root mycobiome.</title>
        <authorList>
            <person name="Mesny F."/>
            <person name="Miyauchi S."/>
            <person name="Thiergart T."/>
            <person name="Pickel B."/>
            <person name="Atanasova L."/>
            <person name="Karlsson M."/>
            <person name="Huettel B."/>
            <person name="Barry K.W."/>
            <person name="Haridas S."/>
            <person name="Chen C."/>
            <person name="Bauer D."/>
            <person name="Andreopoulos W."/>
            <person name="Pangilinan J."/>
            <person name="LaButti K."/>
            <person name="Riley R."/>
            <person name="Lipzen A."/>
            <person name="Clum A."/>
            <person name="Drula E."/>
            <person name="Henrissat B."/>
            <person name="Kohler A."/>
            <person name="Grigoriev I.V."/>
            <person name="Martin F.M."/>
            <person name="Hacquard S."/>
        </authorList>
    </citation>
    <scope>NUCLEOTIDE SEQUENCE [LARGE SCALE GENOMIC DNA]</scope>
    <source>
        <strain evidence="1 2">MPI-SDFR-AT-0079</strain>
    </source>
</reference>
<proteinExistence type="predicted"/>
<comment type="caution">
    <text evidence="1">The sequence shown here is derived from an EMBL/GenBank/DDBJ whole genome shotgun (WGS) entry which is preliminary data.</text>
</comment>
<keyword evidence="2" id="KW-1185">Reference proteome</keyword>
<dbReference type="EMBL" id="JAGIZQ010000004">
    <property type="protein sequence ID" value="KAH6632093.1"/>
    <property type="molecule type" value="Genomic_DNA"/>
</dbReference>
<evidence type="ECO:0000313" key="2">
    <source>
        <dbReference type="Proteomes" id="UP000724584"/>
    </source>
</evidence>